<dbReference type="EMBL" id="JBHLUB010000001">
    <property type="protein sequence ID" value="MFC0581063.1"/>
    <property type="molecule type" value="Genomic_DNA"/>
</dbReference>
<keyword evidence="3" id="KW-1185">Reference proteome</keyword>
<dbReference type="InterPro" id="IPR003797">
    <property type="entry name" value="DegV"/>
</dbReference>
<sequence length="325" mass="35008">MVAAEFTDGSLPQWLEGIRSELKKHRPSFQVLLRSLTKRNRIAVVTDSACALPPEIREIPGTEHLRIIPMPVMVDGQIYTEGVTGPGSELPVALATGKRIQTSRPAPGHIREVYQQLEREGYQHIISLHLSGRLSGTVDAAILAAEDVTIPVDVIDTRAAAMAQGYMVLDALLLIALGYNATEVTDFLDAEKKAQGAFFTVANLEALRRGGRINALSGLLGAILNVKPVLYLSDGAIQLAENTRSFDRALERISDLVTTTASSSPHRIAVHYFGDRTAAENLIKTFQPLSSLPVPLLPLPAVLAAHTGLGSIGVTLSPHQERKPA</sequence>
<dbReference type="PANTHER" id="PTHR33434">
    <property type="entry name" value="DEGV DOMAIN-CONTAINING PROTEIN DR_1986-RELATED"/>
    <property type="match status" value="1"/>
</dbReference>
<dbReference type="Pfam" id="PF02645">
    <property type="entry name" value="DegV"/>
    <property type="match status" value="1"/>
</dbReference>
<dbReference type="NCBIfam" id="TIGR00762">
    <property type="entry name" value="DegV"/>
    <property type="match status" value="1"/>
</dbReference>
<keyword evidence="1" id="KW-0446">Lipid-binding</keyword>
<dbReference type="Gene3D" id="3.40.50.10170">
    <property type="match status" value="1"/>
</dbReference>
<dbReference type="Proteomes" id="UP001589862">
    <property type="component" value="Unassembled WGS sequence"/>
</dbReference>
<dbReference type="InterPro" id="IPR043168">
    <property type="entry name" value="DegV_C"/>
</dbReference>
<evidence type="ECO:0000313" key="3">
    <source>
        <dbReference type="Proteomes" id="UP001589862"/>
    </source>
</evidence>
<dbReference type="InterPro" id="IPR050270">
    <property type="entry name" value="DegV_domain_contain"/>
</dbReference>
<evidence type="ECO:0000313" key="2">
    <source>
        <dbReference type="EMBL" id="MFC0581063.1"/>
    </source>
</evidence>
<protein>
    <submittedName>
        <fullName evidence="2">DegV family protein</fullName>
    </submittedName>
</protein>
<accession>A0ABV6P7K9</accession>
<dbReference type="RefSeq" id="WP_377457600.1">
    <property type="nucleotide sequence ID" value="NZ_JBHLUB010000001.1"/>
</dbReference>
<dbReference type="Gene3D" id="3.30.1180.10">
    <property type="match status" value="1"/>
</dbReference>
<dbReference type="PROSITE" id="PS51482">
    <property type="entry name" value="DEGV"/>
    <property type="match status" value="1"/>
</dbReference>
<reference evidence="2 3" key="1">
    <citation type="submission" date="2024-09" db="EMBL/GenBank/DDBJ databases">
        <authorList>
            <person name="Sun Q."/>
            <person name="Mori K."/>
        </authorList>
    </citation>
    <scope>NUCLEOTIDE SEQUENCE [LARGE SCALE GENOMIC DNA]</scope>
    <source>
        <strain evidence="2 3">NCAIM B.02604</strain>
    </source>
</reference>
<name>A0ABV6P7K9_9MICC</name>
<dbReference type="SUPFAM" id="SSF82549">
    <property type="entry name" value="DAK1/DegV-like"/>
    <property type="match status" value="1"/>
</dbReference>
<comment type="caution">
    <text evidence="2">The sequence shown here is derived from an EMBL/GenBank/DDBJ whole genome shotgun (WGS) entry which is preliminary data.</text>
</comment>
<proteinExistence type="predicted"/>
<organism evidence="2 3">
    <name type="scientific">Micrococcoides hystricis</name>
    <dbReference type="NCBI Taxonomy" id="1572761"/>
    <lineage>
        <taxon>Bacteria</taxon>
        <taxon>Bacillati</taxon>
        <taxon>Actinomycetota</taxon>
        <taxon>Actinomycetes</taxon>
        <taxon>Micrococcales</taxon>
        <taxon>Micrococcaceae</taxon>
        <taxon>Micrococcoides</taxon>
    </lineage>
</organism>
<dbReference type="PANTHER" id="PTHR33434:SF2">
    <property type="entry name" value="FATTY ACID-BINDING PROTEIN TM_1468"/>
    <property type="match status" value="1"/>
</dbReference>
<evidence type="ECO:0000256" key="1">
    <source>
        <dbReference type="ARBA" id="ARBA00023121"/>
    </source>
</evidence>
<gene>
    <name evidence="2" type="ORF">ACFFFR_01490</name>
</gene>